<dbReference type="PANTHER" id="PTHR11439">
    <property type="entry name" value="GAG-POL-RELATED RETROTRANSPOSON"/>
    <property type="match status" value="1"/>
</dbReference>
<proteinExistence type="predicted"/>
<dbReference type="Proteomes" id="UP000321393">
    <property type="component" value="Unassembled WGS sequence"/>
</dbReference>
<name>A0A5A7TY71_CUCMM</name>
<gene>
    <name evidence="1" type="ORF">E6C27_scaffold230G00940</name>
</gene>
<dbReference type="PANTHER" id="PTHR11439:SF491">
    <property type="entry name" value="INTEGRASE CATALYTIC DOMAIN-CONTAINING PROTEIN"/>
    <property type="match status" value="1"/>
</dbReference>
<dbReference type="OrthoDB" id="418757at2759"/>
<evidence type="ECO:0000313" key="2">
    <source>
        <dbReference type="Proteomes" id="UP000321393"/>
    </source>
</evidence>
<dbReference type="CDD" id="cd09272">
    <property type="entry name" value="RNase_HI_RT_Ty1"/>
    <property type="match status" value="1"/>
</dbReference>
<organism evidence="1 2">
    <name type="scientific">Cucumis melo var. makuwa</name>
    <name type="common">Oriental melon</name>
    <dbReference type="NCBI Taxonomy" id="1194695"/>
    <lineage>
        <taxon>Eukaryota</taxon>
        <taxon>Viridiplantae</taxon>
        <taxon>Streptophyta</taxon>
        <taxon>Embryophyta</taxon>
        <taxon>Tracheophyta</taxon>
        <taxon>Spermatophyta</taxon>
        <taxon>Magnoliopsida</taxon>
        <taxon>eudicotyledons</taxon>
        <taxon>Gunneridae</taxon>
        <taxon>Pentapetalae</taxon>
        <taxon>rosids</taxon>
        <taxon>fabids</taxon>
        <taxon>Cucurbitales</taxon>
        <taxon>Cucurbitaceae</taxon>
        <taxon>Benincaseae</taxon>
        <taxon>Cucumis</taxon>
    </lineage>
</organism>
<comment type="caution">
    <text evidence="1">The sequence shown here is derived from an EMBL/GenBank/DDBJ whole genome shotgun (WGS) entry which is preliminary data.</text>
</comment>
<dbReference type="EMBL" id="SSTE01013576">
    <property type="protein sequence ID" value="KAA0046926.1"/>
    <property type="molecule type" value="Genomic_DNA"/>
</dbReference>
<evidence type="ECO:0000313" key="1">
    <source>
        <dbReference type="EMBL" id="KAA0046926.1"/>
    </source>
</evidence>
<dbReference type="AlphaFoldDB" id="A0A5A7TY71"/>
<protein>
    <submittedName>
        <fullName evidence="1">Retrovirus-related Pol polyprotein from transposon TNT 1-94</fullName>
    </submittedName>
</protein>
<reference evidence="1 2" key="1">
    <citation type="submission" date="2019-08" db="EMBL/GenBank/DDBJ databases">
        <title>Draft genome sequences of two oriental melons (Cucumis melo L. var makuwa).</title>
        <authorList>
            <person name="Kwon S.-Y."/>
        </authorList>
    </citation>
    <scope>NUCLEOTIDE SEQUENCE [LARGE SCALE GENOMIC DNA]</scope>
    <source>
        <strain evidence="2">cv. SW 3</strain>
        <tissue evidence="1">Leaf</tissue>
    </source>
</reference>
<sequence length="246" mass="28189">MVEAKAVSTPLEQHFKLSSKDSSKDIEESKRMESIPYSNATGSLMYLIVCTRPDLAHYSSIVSRYMGNPGRAHWEATKWVFLYLKGLSNRGLLYKHLKSIELNLYGYVDSDYAGDLDKRRSLIGFTFVLGGNVISWKSNLQPVVTLSTLEAESIAMTEAVKETIWLKGILEELGFYQRSINITCHSQNAIHLSKNQQFHERTKHIDVKLHFIREMIEKRTVKITTVNKHYVPQSKRNSFVKESTIS</sequence>
<accession>A0A5A7TY71</accession>